<dbReference type="EMBL" id="CM035407">
    <property type="protein sequence ID" value="KAH7444086.1"/>
    <property type="molecule type" value="Genomic_DNA"/>
</dbReference>
<name>A0A8T2VDQ3_CERRI</name>
<dbReference type="OrthoDB" id="674948at2759"/>
<evidence type="ECO:0000313" key="2">
    <source>
        <dbReference type="EMBL" id="KAH7444086.1"/>
    </source>
</evidence>
<protein>
    <submittedName>
        <fullName evidence="2">Uncharacterized protein</fullName>
    </submittedName>
</protein>
<gene>
    <name evidence="2" type="ORF">KP509_02G064000</name>
</gene>
<feature type="region of interest" description="Disordered" evidence="1">
    <location>
        <begin position="197"/>
        <end position="224"/>
    </location>
</feature>
<proteinExistence type="predicted"/>
<evidence type="ECO:0000313" key="3">
    <source>
        <dbReference type="Proteomes" id="UP000825935"/>
    </source>
</evidence>
<comment type="caution">
    <text evidence="2">The sequence shown here is derived from an EMBL/GenBank/DDBJ whole genome shotgun (WGS) entry which is preliminary data.</text>
</comment>
<dbReference type="AlphaFoldDB" id="A0A8T2VDQ3"/>
<accession>A0A8T2VDQ3</accession>
<evidence type="ECO:0000256" key="1">
    <source>
        <dbReference type="SAM" id="MobiDB-lite"/>
    </source>
</evidence>
<dbReference type="Proteomes" id="UP000825935">
    <property type="component" value="Chromosome 2"/>
</dbReference>
<keyword evidence="3" id="KW-1185">Reference proteome</keyword>
<sequence>MIGASLDRDAVASSLRLAVPRDQNSCSDFNGLAPAPSMQEDEGLSLLNDVDVFYFHPSLTNDNLSSVSLSDAVSLPELDGSMQEFDGYFCSWELEGSGIDGCKDKEVFCDAIVDNASFLGDGIQQIGGQFSSPELNESASFQINESASAEMPTDGNCMGDNMQSSAISALRESDVGCSFREKGFVLFSTEKDQSHYVHFSNKRKRGDTNSNTGGREKSGSRNDALGKRQQRFDDLPVQMQGLSVSSGSSYCETENLHLNLGNARNAISRIWKKNVRSLRRSGISYNNRLVLHLQKMQC</sequence>
<reference evidence="2" key="1">
    <citation type="submission" date="2021-08" db="EMBL/GenBank/DDBJ databases">
        <title>WGS assembly of Ceratopteris richardii.</title>
        <authorList>
            <person name="Marchant D.B."/>
            <person name="Chen G."/>
            <person name="Jenkins J."/>
            <person name="Shu S."/>
            <person name="Leebens-Mack J."/>
            <person name="Grimwood J."/>
            <person name="Schmutz J."/>
            <person name="Soltis P."/>
            <person name="Soltis D."/>
            <person name="Chen Z.-H."/>
        </authorList>
    </citation>
    <scope>NUCLEOTIDE SEQUENCE</scope>
    <source>
        <strain evidence="2">Whitten #5841</strain>
        <tissue evidence="2">Leaf</tissue>
    </source>
</reference>
<feature type="compositionally biased region" description="Basic and acidic residues" evidence="1">
    <location>
        <begin position="214"/>
        <end position="224"/>
    </location>
</feature>
<organism evidence="2 3">
    <name type="scientific">Ceratopteris richardii</name>
    <name type="common">Triangle waterfern</name>
    <dbReference type="NCBI Taxonomy" id="49495"/>
    <lineage>
        <taxon>Eukaryota</taxon>
        <taxon>Viridiplantae</taxon>
        <taxon>Streptophyta</taxon>
        <taxon>Embryophyta</taxon>
        <taxon>Tracheophyta</taxon>
        <taxon>Polypodiopsida</taxon>
        <taxon>Polypodiidae</taxon>
        <taxon>Polypodiales</taxon>
        <taxon>Pteridineae</taxon>
        <taxon>Pteridaceae</taxon>
        <taxon>Parkerioideae</taxon>
        <taxon>Ceratopteris</taxon>
    </lineage>
</organism>